<dbReference type="InterPro" id="IPR001660">
    <property type="entry name" value="SAM"/>
</dbReference>
<organism evidence="2">
    <name type="scientific">Zeugodacus cucurbitae</name>
    <name type="common">Melon fruit fly</name>
    <name type="synonym">Bactrocera cucurbitae</name>
    <dbReference type="NCBI Taxonomy" id="28588"/>
    <lineage>
        <taxon>Eukaryota</taxon>
        <taxon>Metazoa</taxon>
        <taxon>Ecdysozoa</taxon>
        <taxon>Arthropoda</taxon>
        <taxon>Hexapoda</taxon>
        <taxon>Insecta</taxon>
        <taxon>Pterygota</taxon>
        <taxon>Neoptera</taxon>
        <taxon>Endopterygota</taxon>
        <taxon>Diptera</taxon>
        <taxon>Brachycera</taxon>
        <taxon>Muscomorpha</taxon>
        <taxon>Tephritoidea</taxon>
        <taxon>Tephritidae</taxon>
        <taxon>Zeugodacus</taxon>
        <taxon>Zeugodacus</taxon>
    </lineage>
</organism>
<dbReference type="PANTHER" id="PTHR46829:SF1">
    <property type="entry name" value="STERILE ALPHA MOTIF DOMAIN-CONTAINING PROTEIN 15"/>
    <property type="match status" value="1"/>
</dbReference>
<dbReference type="SUPFAM" id="SSF47769">
    <property type="entry name" value="SAM/Pointed domain"/>
    <property type="match status" value="1"/>
</dbReference>
<feature type="domain" description="SAM" evidence="1">
    <location>
        <begin position="82"/>
        <end position="145"/>
    </location>
</feature>
<reference evidence="2" key="2">
    <citation type="journal article" date="2015" name="Gigascience">
        <title>Reconstructing a comprehensive transcriptome assembly of a white-pupal translocated strain of the pest fruit fly Bactrocera cucurbitae.</title>
        <authorList>
            <person name="Sim S.B."/>
            <person name="Calla B."/>
            <person name="Hall B."/>
            <person name="DeRego T."/>
            <person name="Geib S.M."/>
        </authorList>
    </citation>
    <scope>NUCLEOTIDE SEQUENCE</scope>
</reference>
<evidence type="ECO:0000313" key="2">
    <source>
        <dbReference type="EMBL" id="JAC97384.1"/>
    </source>
</evidence>
<dbReference type="InterPro" id="IPR013761">
    <property type="entry name" value="SAM/pointed_sf"/>
</dbReference>
<dbReference type="EMBL" id="GBXI01016907">
    <property type="protein sequence ID" value="JAC97384.1"/>
    <property type="molecule type" value="Transcribed_RNA"/>
</dbReference>
<proteinExistence type="predicted"/>
<gene>
    <name evidence="2" type="primary">SAMD15_0</name>
    <name evidence="2" type="ORF">g.14364</name>
</gene>
<dbReference type="PANTHER" id="PTHR46829">
    <property type="entry name" value="STERILE ALPHA MOTIF DOMAIN-CONTAINING PROTEIN 15"/>
    <property type="match status" value="1"/>
</dbReference>
<dbReference type="GeneID" id="105216505"/>
<evidence type="ECO:0000259" key="1">
    <source>
        <dbReference type="PROSITE" id="PS50105"/>
    </source>
</evidence>
<dbReference type="Pfam" id="PF00536">
    <property type="entry name" value="SAM_1"/>
    <property type="match status" value="1"/>
</dbReference>
<name>A0A0A1WFX6_ZEUCU</name>
<reference evidence="2" key="1">
    <citation type="submission" date="2014-11" db="EMBL/GenBank/DDBJ databases">
        <authorList>
            <person name="Geib S."/>
        </authorList>
    </citation>
    <scope>NUCLEOTIDE SEQUENCE</scope>
</reference>
<dbReference type="AlphaFoldDB" id="A0A0A1WFX6"/>
<dbReference type="SMART" id="SM00454">
    <property type="entry name" value="SAM"/>
    <property type="match status" value="1"/>
</dbReference>
<dbReference type="Gene3D" id="1.10.150.50">
    <property type="entry name" value="Transcription Factor, Ets-1"/>
    <property type="match status" value="1"/>
</dbReference>
<accession>A0A0A1WFX6</accession>
<sequence>MRVLYGASDEKFVHSRESLTDEIPIHSKVESYHFGDIPFLRTQGPTFDKNSLPIVFRVSPDTLLNLASNIVDKLPLPSVYEWTIEDVCRWIRQYGYRHYQNTFRVNFITGRKLLLVDAKALTSMNIRNFDDIKHIAYGIRQLFLFEMTKFMRSISLPPQHYYELYKLFRVNTGRTYDMTTRTDLWRSMQLIRKRKPYLSHWETLERWLAHPHESDNVELIGDAPRYRLYQCKAAKRTTKHSISKKGSIICKCVPPCVCFHKENFLKTPTVFTLLKSTRSPDTNYVCHKKYCGDHMPPCTCHWKSANFKFEQILTCLRKELPLRYGADNKRPTQVHSFTSEGLVSRITI</sequence>
<dbReference type="PROSITE" id="PS50105">
    <property type="entry name" value="SAM_DOMAIN"/>
    <property type="match status" value="1"/>
</dbReference>
<dbReference type="OrthoDB" id="6133291at2759"/>
<protein>
    <submittedName>
        <fullName evidence="2">Sterile alpha motif domain-containing protein 15</fullName>
    </submittedName>
</protein>